<organism evidence="11 12">
    <name type="scientific">Legionella tucsonensis</name>
    <dbReference type="NCBI Taxonomy" id="40335"/>
    <lineage>
        <taxon>Bacteria</taxon>
        <taxon>Pseudomonadati</taxon>
        <taxon>Pseudomonadota</taxon>
        <taxon>Gammaproteobacteria</taxon>
        <taxon>Legionellales</taxon>
        <taxon>Legionellaceae</taxon>
        <taxon>Legionella</taxon>
    </lineage>
</organism>
<dbReference type="GO" id="GO:0005886">
    <property type="term" value="C:plasma membrane"/>
    <property type="evidence" value="ECO:0007669"/>
    <property type="project" value="UniProtKB-SubCell"/>
</dbReference>
<accession>A0A0W0ZT82</accession>
<evidence type="ECO:0000256" key="1">
    <source>
        <dbReference type="ARBA" id="ARBA00004651"/>
    </source>
</evidence>
<proteinExistence type="inferred from homology"/>
<dbReference type="Proteomes" id="UP000054693">
    <property type="component" value="Unassembled WGS sequence"/>
</dbReference>
<feature type="transmembrane region" description="Helical" evidence="10">
    <location>
        <begin position="185"/>
        <end position="206"/>
    </location>
</feature>
<keyword evidence="7 10" id="KW-0472">Membrane</keyword>
<dbReference type="EMBL" id="LNZA01000001">
    <property type="protein sequence ID" value="KTD72248.1"/>
    <property type="molecule type" value="Genomic_DNA"/>
</dbReference>
<feature type="transmembrane region" description="Helical" evidence="10">
    <location>
        <begin position="12"/>
        <end position="39"/>
    </location>
</feature>
<keyword evidence="5" id="KW-0573">Peptidoglycan synthesis</keyword>
<dbReference type="InterPro" id="IPR051050">
    <property type="entry name" value="Lipid_II_flippase_MurJ/MviN"/>
</dbReference>
<protein>
    <recommendedName>
        <fullName evidence="13">Lipid II flippase MurJ</fullName>
    </recommendedName>
</protein>
<feature type="transmembrane region" description="Helical" evidence="10">
    <location>
        <begin position="127"/>
        <end position="148"/>
    </location>
</feature>
<name>A0A0W0ZT82_9GAMM</name>
<feature type="transmembrane region" description="Helical" evidence="10">
    <location>
        <begin position="439"/>
        <end position="462"/>
    </location>
</feature>
<dbReference type="InterPro" id="IPR004268">
    <property type="entry name" value="MurJ"/>
</dbReference>
<feature type="transmembrane region" description="Helical" evidence="10">
    <location>
        <begin position="45"/>
        <end position="72"/>
    </location>
</feature>
<dbReference type="PANTHER" id="PTHR47019:SF1">
    <property type="entry name" value="LIPID II FLIPPASE MURJ"/>
    <property type="match status" value="1"/>
</dbReference>
<comment type="function">
    <text evidence="8">Involved in peptidoglycan biosynthesis. Transports lipid-linked peptidoglycan precursors from the inner to the outer leaflet of the cytoplasmic membrane.</text>
</comment>
<feature type="transmembrane region" description="Helical" evidence="10">
    <location>
        <begin position="272"/>
        <end position="290"/>
    </location>
</feature>
<keyword evidence="6 10" id="KW-1133">Transmembrane helix</keyword>
<evidence type="ECO:0000256" key="7">
    <source>
        <dbReference type="ARBA" id="ARBA00023136"/>
    </source>
</evidence>
<dbReference type="PATRIC" id="fig|40335.7.peg.98"/>
<evidence type="ECO:0008006" key="13">
    <source>
        <dbReference type="Google" id="ProtNLM"/>
    </source>
</evidence>
<dbReference type="GO" id="GO:0034204">
    <property type="term" value="P:lipid translocation"/>
    <property type="evidence" value="ECO:0007669"/>
    <property type="project" value="TreeGrafter"/>
</dbReference>
<evidence type="ECO:0000256" key="6">
    <source>
        <dbReference type="ARBA" id="ARBA00022989"/>
    </source>
</evidence>
<feature type="transmembrane region" description="Helical" evidence="10">
    <location>
        <begin position="347"/>
        <end position="367"/>
    </location>
</feature>
<feature type="transmembrane region" description="Helical" evidence="10">
    <location>
        <begin position="84"/>
        <end position="107"/>
    </location>
</feature>
<keyword evidence="3 10" id="KW-0812">Transmembrane</keyword>
<evidence type="ECO:0000256" key="10">
    <source>
        <dbReference type="SAM" id="Phobius"/>
    </source>
</evidence>
<keyword evidence="12" id="KW-1185">Reference proteome</keyword>
<sequence length="501" mass="57168">MSLINKKNIKFVFYFLFIVLLGKISGFLKDLLITYYYGVSDVSDAYFFSMSLSALTYVAIHSAISAIIVPIASHKNSNNPIKTLELSVAFFYFLLLSFFVALFSFFFTPTLVSYFSSININQLDYKLAIEYLKIMAFGYVFSTIIGFYNAIQTTRGITLYTYLVPIANNILFCLGLYLFNNGDGLKAVLILTNFSWIFLCILNFIVSRDMVKIDWRVFKELKQNFKVILNILPAIILFFLEQTGLFVGIYFASQLDIGAISIYSYSSKLNSIILSLVSLYLTTVALPKFAQLSAHKDYQNIQKLCLSYVKTVFFITIPIASFVCLYSIDIVALFFQRGKFTLHDAVGVASIFKLFIFILPFTILRDLFNRVFFTSGNIFKPMCITFLGVLINLALAFLFVKNYQLSGIVIATLLSVFITYLLMMLLIQIQMKIGLLGTSIKLFFSTIARMSMPICITVYFRYEYSLDLFFGAILFTSLYGFVNLFLNLGQLRSMRLINSTR</sequence>
<feature type="transmembrane region" description="Helical" evidence="10">
    <location>
        <begin position="405"/>
        <end position="427"/>
    </location>
</feature>
<dbReference type="AlphaFoldDB" id="A0A0W0ZT82"/>
<dbReference type="GO" id="GO:0015648">
    <property type="term" value="F:lipid-linked peptidoglycan transporter activity"/>
    <property type="evidence" value="ECO:0007669"/>
    <property type="project" value="TreeGrafter"/>
</dbReference>
<feature type="transmembrane region" description="Helical" evidence="10">
    <location>
        <begin position="379"/>
        <end position="399"/>
    </location>
</feature>
<keyword evidence="2" id="KW-1003">Cell membrane</keyword>
<feature type="transmembrane region" description="Helical" evidence="10">
    <location>
        <begin position="311"/>
        <end position="335"/>
    </location>
</feature>
<evidence type="ECO:0000256" key="5">
    <source>
        <dbReference type="ARBA" id="ARBA00022984"/>
    </source>
</evidence>
<feature type="transmembrane region" description="Helical" evidence="10">
    <location>
        <begin position="468"/>
        <end position="486"/>
    </location>
</feature>
<dbReference type="STRING" id="40335.Ltuc_0095"/>
<gene>
    <name evidence="11" type="ORF">Ltuc_0095</name>
</gene>
<evidence type="ECO:0000256" key="2">
    <source>
        <dbReference type="ARBA" id="ARBA00022475"/>
    </source>
</evidence>
<evidence type="ECO:0000313" key="11">
    <source>
        <dbReference type="EMBL" id="KTD72248.1"/>
    </source>
</evidence>
<comment type="subcellular location">
    <subcellularLocation>
        <location evidence="1">Cell membrane</location>
        <topology evidence="1">Multi-pass membrane protein</topology>
    </subcellularLocation>
</comment>
<evidence type="ECO:0000256" key="8">
    <source>
        <dbReference type="ARBA" id="ARBA00060041"/>
    </source>
</evidence>
<feature type="transmembrane region" description="Helical" evidence="10">
    <location>
        <begin position="227"/>
        <end position="252"/>
    </location>
</feature>
<keyword evidence="4" id="KW-0133">Cell shape</keyword>
<dbReference type="PANTHER" id="PTHR47019">
    <property type="entry name" value="LIPID II FLIPPASE MURJ"/>
    <property type="match status" value="1"/>
</dbReference>
<dbReference type="Pfam" id="PF03023">
    <property type="entry name" value="MurJ"/>
    <property type="match status" value="1"/>
</dbReference>
<dbReference type="RefSeq" id="WP_058519409.1">
    <property type="nucleotide sequence ID" value="NZ_CAAAIP010000005.1"/>
</dbReference>
<evidence type="ECO:0000256" key="9">
    <source>
        <dbReference type="ARBA" id="ARBA00061532"/>
    </source>
</evidence>
<comment type="caution">
    <text evidence="11">The sequence shown here is derived from an EMBL/GenBank/DDBJ whole genome shotgun (WGS) entry which is preliminary data.</text>
</comment>
<comment type="similarity">
    <text evidence="9">Belongs to the MurJ/MviN family.</text>
</comment>
<reference evidence="11 12" key="1">
    <citation type="submission" date="2015-11" db="EMBL/GenBank/DDBJ databases">
        <title>Genomic analysis of 38 Legionella species identifies large and diverse effector repertoires.</title>
        <authorList>
            <person name="Burstein D."/>
            <person name="Amaro F."/>
            <person name="Zusman T."/>
            <person name="Lifshitz Z."/>
            <person name="Cohen O."/>
            <person name="Gilbert J.A."/>
            <person name="Pupko T."/>
            <person name="Shuman H.A."/>
            <person name="Segal G."/>
        </authorList>
    </citation>
    <scope>NUCLEOTIDE SEQUENCE [LARGE SCALE GENOMIC DNA]</scope>
    <source>
        <strain evidence="11 12">ATCC 49180</strain>
    </source>
</reference>
<dbReference type="GO" id="GO:0008360">
    <property type="term" value="P:regulation of cell shape"/>
    <property type="evidence" value="ECO:0007669"/>
    <property type="project" value="UniProtKB-KW"/>
</dbReference>
<dbReference type="GO" id="GO:0009252">
    <property type="term" value="P:peptidoglycan biosynthetic process"/>
    <property type="evidence" value="ECO:0007669"/>
    <property type="project" value="UniProtKB-KW"/>
</dbReference>
<evidence type="ECO:0000256" key="4">
    <source>
        <dbReference type="ARBA" id="ARBA00022960"/>
    </source>
</evidence>
<feature type="transmembrane region" description="Helical" evidence="10">
    <location>
        <begin position="160"/>
        <end position="179"/>
    </location>
</feature>
<evidence type="ECO:0000313" key="12">
    <source>
        <dbReference type="Proteomes" id="UP000054693"/>
    </source>
</evidence>
<evidence type="ECO:0000256" key="3">
    <source>
        <dbReference type="ARBA" id="ARBA00022692"/>
    </source>
</evidence>